<evidence type="ECO:0000313" key="3">
    <source>
        <dbReference type="Proteomes" id="UP000694005"/>
    </source>
</evidence>
<dbReference type="AlphaFoldDB" id="A0A8D9MFA2"/>
<organism evidence="2 3">
    <name type="scientific">Brassica campestris</name>
    <name type="common">Field mustard</name>
    <dbReference type="NCBI Taxonomy" id="3711"/>
    <lineage>
        <taxon>Eukaryota</taxon>
        <taxon>Viridiplantae</taxon>
        <taxon>Streptophyta</taxon>
        <taxon>Embryophyta</taxon>
        <taxon>Tracheophyta</taxon>
        <taxon>Spermatophyta</taxon>
        <taxon>Magnoliopsida</taxon>
        <taxon>eudicotyledons</taxon>
        <taxon>Gunneridae</taxon>
        <taxon>Pentapetalae</taxon>
        <taxon>rosids</taxon>
        <taxon>malvids</taxon>
        <taxon>Brassicales</taxon>
        <taxon>Brassicaceae</taxon>
        <taxon>Brassiceae</taxon>
        <taxon>Brassica</taxon>
    </lineage>
</organism>
<feature type="region of interest" description="Disordered" evidence="1">
    <location>
        <begin position="18"/>
        <end position="70"/>
    </location>
</feature>
<protein>
    <submittedName>
        <fullName evidence="2">Uncharacterized protein</fullName>
    </submittedName>
</protein>
<proteinExistence type="predicted"/>
<evidence type="ECO:0000313" key="2">
    <source>
        <dbReference type="EMBL" id="CAG7910162.1"/>
    </source>
</evidence>
<dbReference type="EMBL" id="LS974626">
    <property type="protein sequence ID" value="CAG7910162.1"/>
    <property type="molecule type" value="Genomic_DNA"/>
</dbReference>
<dbReference type="Gramene" id="A10p14080.2_BraZ1">
    <property type="protein sequence ID" value="A10p14080.2_BraZ1.CDS"/>
    <property type="gene ID" value="A10g14080.2_BraZ1"/>
</dbReference>
<evidence type="ECO:0000256" key="1">
    <source>
        <dbReference type="SAM" id="MobiDB-lite"/>
    </source>
</evidence>
<dbReference type="Proteomes" id="UP000694005">
    <property type="component" value="Chromosome A10"/>
</dbReference>
<feature type="compositionally biased region" description="Polar residues" evidence="1">
    <location>
        <begin position="27"/>
        <end position="40"/>
    </location>
</feature>
<accession>A0A8D9MFA2</accession>
<name>A0A8D9MFA2_BRACM</name>
<gene>
    <name evidence="2" type="ORF">BRAPAZ1V2_A10P14080.2</name>
</gene>
<reference evidence="2 3" key="1">
    <citation type="submission" date="2021-07" db="EMBL/GenBank/DDBJ databases">
        <authorList>
            <consortium name="Genoscope - CEA"/>
            <person name="William W."/>
        </authorList>
    </citation>
    <scope>NUCLEOTIDE SEQUENCE [LARGE SCALE GENOMIC DNA]</scope>
</reference>
<sequence length="70" mass="7986">MPRPETDLRHKCYRLDREELHRKDYAGTSSALKTISSPRATTPLHRSAPLDSKKRALTRSPPKTPEEAMT</sequence>